<dbReference type="PaxDb" id="2903-EOD25727"/>
<dbReference type="AlphaFoldDB" id="A0A0D3JQE2"/>
<name>A0A0D3JQE2_EMIH1</name>
<dbReference type="EnsemblProtists" id="EOD25727">
    <property type="protein sequence ID" value="EOD25727"/>
    <property type="gene ID" value="EMIHUDRAFT_100672"/>
</dbReference>
<dbReference type="Proteomes" id="UP000013827">
    <property type="component" value="Unassembled WGS sequence"/>
</dbReference>
<protein>
    <recommendedName>
        <fullName evidence="1">RING-type domain-containing protein</fullName>
    </recommendedName>
</protein>
<dbReference type="GeneID" id="17271273"/>
<keyword evidence="3" id="KW-1185">Reference proteome</keyword>
<proteinExistence type="predicted"/>
<accession>A0A0D3JQE2</accession>
<reference evidence="3" key="1">
    <citation type="journal article" date="2013" name="Nature">
        <title>Pan genome of the phytoplankton Emiliania underpins its global distribution.</title>
        <authorList>
            <person name="Read B.A."/>
            <person name="Kegel J."/>
            <person name="Klute M.J."/>
            <person name="Kuo A."/>
            <person name="Lefebvre S.C."/>
            <person name="Maumus F."/>
            <person name="Mayer C."/>
            <person name="Miller J."/>
            <person name="Monier A."/>
            <person name="Salamov A."/>
            <person name="Young J."/>
            <person name="Aguilar M."/>
            <person name="Claverie J.M."/>
            <person name="Frickenhaus S."/>
            <person name="Gonzalez K."/>
            <person name="Herman E.K."/>
            <person name="Lin Y.C."/>
            <person name="Napier J."/>
            <person name="Ogata H."/>
            <person name="Sarno A.F."/>
            <person name="Shmutz J."/>
            <person name="Schroeder D."/>
            <person name="de Vargas C."/>
            <person name="Verret F."/>
            <person name="von Dassow P."/>
            <person name="Valentin K."/>
            <person name="Van de Peer Y."/>
            <person name="Wheeler G."/>
            <person name="Dacks J.B."/>
            <person name="Delwiche C.F."/>
            <person name="Dyhrman S.T."/>
            <person name="Glockner G."/>
            <person name="John U."/>
            <person name="Richards T."/>
            <person name="Worden A.Z."/>
            <person name="Zhang X."/>
            <person name="Grigoriev I.V."/>
            <person name="Allen A.E."/>
            <person name="Bidle K."/>
            <person name="Borodovsky M."/>
            <person name="Bowler C."/>
            <person name="Brownlee C."/>
            <person name="Cock J.M."/>
            <person name="Elias M."/>
            <person name="Gladyshev V.N."/>
            <person name="Groth M."/>
            <person name="Guda C."/>
            <person name="Hadaegh A."/>
            <person name="Iglesias-Rodriguez M.D."/>
            <person name="Jenkins J."/>
            <person name="Jones B.M."/>
            <person name="Lawson T."/>
            <person name="Leese F."/>
            <person name="Lindquist E."/>
            <person name="Lobanov A."/>
            <person name="Lomsadze A."/>
            <person name="Malik S.B."/>
            <person name="Marsh M.E."/>
            <person name="Mackinder L."/>
            <person name="Mock T."/>
            <person name="Mueller-Roeber B."/>
            <person name="Pagarete A."/>
            <person name="Parker M."/>
            <person name="Probert I."/>
            <person name="Quesneville H."/>
            <person name="Raines C."/>
            <person name="Rensing S.A."/>
            <person name="Riano-Pachon D.M."/>
            <person name="Richier S."/>
            <person name="Rokitta S."/>
            <person name="Shiraiwa Y."/>
            <person name="Soanes D.M."/>
            <person name="van der Giezen M."/>
            <person name="Wahlund T.M."/>
            <person name="Williams B."/>
            <person name="Wilson W."/>
            <person name="Wolfe G."/>
            <person name="Wurch L.L."/>
        </authorList>
    </citation>
    <scope>NUCLEOTIDE SEQUENCE</scope>
</reference>
<dbReference type="Gene3D" id="3.30.40.10">
    <property type="entry name" value="Zinc/RING finger domain, C3HC4 (zinc finger)"/>
    <property type="match status" value="1"/>
</dbReference>
<dbReference type="InterPro" id="IPR013083">
    <property type="entry name" value="Znf_RING/FYVE/PHD"/>
</dbReference>
<evidence type="ECO:0000313" key="3">
    <source>
        <dbReference type="Proteomes" id="UP000013827"/>
    </source>
</evidence>
<sequence>MSSTSVQTGWTPSGHKDLAVHVNARHAERRLAAVLARSTTPRVTAVLGRSQGSVHVELSGVWGEKTSCFISEAALPAGSCLLQDQGADYWLEVTEAAPQRDGAAEGAAMWGYAASGAAAGANGRSATTTLERQLAQLEAVELLGERCDPRRRAAFLTFGEPPAEALGEPGLAPACEPPPEKAGKWVRPGCDCITRDVLDGYDRPRHADCFAWLADRPHAVRLMLYAQLIQHIVEVDIYAHLRADQTVEARLPSNEAAARHLHRRMVVEPASLRVVLERWGKLTWRECKQLDDRLGHSPLSVEGCDFSAANFLLQVFQICGVVEPADTRGDCPICFAEYIPHLYGVPFRKQEEALFASLEPCGHSVCMQCKDRLAFHLRAPPPRPGSPFNSFDNLIAEELGEDTDETGTPYGYAPGGERVYTCPLCQKELDGWAPFVDRGGTCQFVEARP</sequence>
<dbReference type="SMART" id="SM00184">
    <property type="entry name" value="RING"/>
    <property type="match status" value="1"/>
</dbReference>
<dbReference type="RefSeq" id="XP_005778156.1">
    <property type="nucleotide sequence ID" value="XM_005778099.1"/>
</dbReference>
<dbReference type="HOGENOM" id="CLU_661296_0_0_1"/>
<dbReference type="KEGG" id="ehx:EMIHUDRAFT_100672"/>
<organism evidence="2 3">
    <name type="scientific">Emiliania huxleyi (strain CCMP1516)</name>
    <dbReference type="NCBI Taxonomy" id="280463"/>
    <lineage>
        <taxon>Eukaryota</taxon>
        <taxon>Haptista</taxon>
        <taxon>Haptophyta</taxon>
        <taxon>Prymnesiophyceae</taxon>
        <taxon>Isochrysidales</taxon>
        <taxon>Noelaerhabdaceae</taxon>
        <taxon>Emiliania</taxon>
    </lineage>
</organism>
<feature type="domain" description="RING-type" evidence="1">
    <location>
        <begin position="331"/>
        <end position="425"/>
    </location>
</feature>
<dbReference type="InterPro" id="IPR001841">
    <property type="entry name" value="Znf_RING"/>
</dbReference>
<reference evidence="2" key="2">
    <citation type="submission" date="2024-10" db="UniProtKB">
        <authorList>
            <consortium name="EnsemblProtists"/>
        </authorList>
    </citation>
    <scope>IDENTIFICATION</scope>
</reference>
<evidence type="ECO:0000259" key="1">
    <source>
        <dbReference type="SMART" id="SM00184"/>
    </source>
</evidence>
<evidence type="ECO:0000313" key="2">
    <source>
        <dbReference type="EnsemblProtists" id="EOD25727"/>
    </source>
</evidence>